<protein>
    <recommendedName>
        <fullName evidence="4">Transmembrane protein</fullName>
    </recommendedName>
</protein>
<keyword evidence="1" id="KW-0812">Transmembrane</keyword>
<evidence type="ECO:0000313" key="3">
    <source>
        <dbReference type="EMBL" id="CAG6632449.1"/>
    </source>
</evidence>
<dbReference type="AlphaFoldDB" id="A0A8D8VSV9"/>
<name>A0A8D8VSV9_9HEMI</name>
<organism evidence="3">
    <name type="scientific">Cacopsylla melanoneura</name>
    <dbReference type="NCBI Taxonomy" id="428564"/>
    <lineage>
        <taxon>Eukaryota</taxon>
        <taxon>Metazoa</taxon>
        <taxon>Ecdysozoa</taxon>
        <taxon>Arthropoda</taxon>
        <taxon>Hexapoda</taxon>
        <taxon>Insecta</taxon>
        <taxon>Pterygota</taxon>
        <taxon>Neoptera</taxon>
        <taxon>Paraneoptera</taxon>
        <taxon>Hemiptera</taxon>
        <taxon>Sternorrhyncha</taxon>
        <taxon>Psylloidea</taxon>
        <taxon>Psyllidae</taxon>
        <taxon>Psyllinae</taxon>
        <taxon>Cacopsylla</taxon>
    </lineage>
</organism>
<dbReference type="EMBL" id="HBUF01251763">
    <property type="protein sequence ID" value="CAG6680265.1"/>
    <property type="molecule type" value="Transcribed_RNA"/>
</dbReference>
<accession>A0A8D8VSV9</accession>
<dbReference type="EMBL" id="HBUF01251762">
    <property type="protein sequence ID" value="CAG6680264.1"/>
    <property type="molecule type" value="Transcribed_RNA"/>
</dbReference>
<evidence type="ECO:0000256" key="2">
    <source>
        <dbReference type="SAM" id="SignalP"/>
    </source>
</evidence>
<evidence type="ECO:0000256" key="1">
    <source>
        <dbReference type="SAM" id="Phobius"/>
    </source>
</evidence>
<sequence length="128" mass="13986">MAKVDRISLAIFSVCLFVLTETASSYRTPAIDKHIQSSAKDGTGLFGNSKLASPETQTEEPGFFKSAMRICSENLYISAAVWAVITAVMFCCCGCSICYLCIIGLGVPVAFAIWWFWHLFNTSHSNLG</sequence>
<dbReference type="EMBL" id="HBUF01417854">
    <property type="protein sequence ID" value="CAG6740235.1"/>
    <property type="molecule type" value="Transcribed_RNA"/>
</dbReference>
<keyword evidence="1" id="KW-0472">Membrane</keyword>
<keyword evidence="2" id="KW-0732">Signal</keyword>
<proteinExistence type="predicted"/>
<feature type="transmembrane region" description="Helical" evidence="1">
    <location>
        <begin position="75"/>
        <end position="92"/>
    </location>
</feature>
<reference evidence="3" key="1">
    <citation type="submission" date="2021-05" db="EMBL/GenBank/DDBJ databases">
        <authorList>
            <person name="Alioto T."/>
            <person name="Alioto T."/>
            <person name="Gomez Garrido J."/>
        </authorList>
    </citation>
    <scope>NUCLEOTIDE SEQUENCE</scope>
</reference>
<keyword evidence="1" id="KW-1133">Transmembrane helix</keyword>
<feature type="signal peptide" evidence="2">
    <location>
        <begin position="1"/>
        <end position="25"/>
    </location>
</feature>
<feature type="transmembrane region" description="Helical" evidence="1">
    <location>
        <begin position="97"/>
        <end position="117"/>
    </location>
</feature>
<dbReference type="EMBL" id="HBUF01594295">
    <property type="protein sequence ID" value="CAG6774280.1"/>
    <property type="molecule type" value="Transcribed_RNA"/>
</dbReference>
<evidence type="ECO:0008006" key="4">
    <source>
        <dbReference type="Google" id="ProtNLM"/>
    </source>
</evidence>
<feature type="chain" id="PRO_5035638965" description="Transmembrane protein" evidence="2">
    <location>
        <begin position="26"/>
        <end position="128"/>
    </location>
</feature>
<dbReference type="EMBL" id="HBUF01079836">
    <property type="protein sequence ID" value="CAG6632449.1"/>
    <property type="molecule type" value="Transcribed_RNA"/>
</dbReference>